<dbReference type="Pfam" id="PF12774">
    <property type="entry name" value="AAA_6"/>
    <property type="match status" value="1"/>
</dbReference>
<comment type="caution">
    <text evidence="4">The sequence shown here is derived from an EMBL/GenBank/DDBJ whole genome shotgun (WGS) entry which is preliminary data.</text>
</comment>
<feature type="region of interest" description="Disordered" evidence="1">
    <location>
        <begin position="714"/>
        <end position="733"/>
    </location>
</feature>
<feature type="domain" description="Dynein heavy chain linker" evidence="2">
    <location>
        <begin position="1307"/>
        <end position="1573"/>
    </location>
</feature>
<dbReference type="EMBL" id="JARBDR010000342">
    <property type="protein sequence ID" value="KAJ8313858.1"/>
    <property type="molecule type" value="Genomic_DNA"/>
</dbReference>
<dbReference type="InterPro" id="IPR013602">
    <property type="entry name" value="Dynein_heavy_linker"/>
</dbReference>
<feature type="region of interest" description="Disordered" evidence="1">
    <location>
        <begin position="739"/>
        <end position="761"/>
    </location>
</feature>
<feature type="compositionally biased region" description="Basic and acidic residues" evidence="1">
    <location>
        <begin position="668"/>
        <end position="677"/>
    </location>
</feature>
<dbReference type="InterPro" id="IPR042222">
    <property type="entry name" value="Dynein_2_N"/>
</dbReference>
<evidence type="ECO:0000313" key="4">
    <source>
        <dbReference type="EMBL" id="KAJ8313858.1"/>
    </source>
</evidence>
<dbReference type="PANTHER" id="PTHR45703">
    <property type="entry name" value="DYNEIN HEAVY CHAIN"/>
    <property type="match status" value="1"/>
</dbReference>
<feature type="region of interest" description="Disordered" evidence="1">
    <location>
        <begin position="269"/>
        <end position="316"/>
    </location>
</feature>
<feature type="region of interest" description="Disordered" evidence="1">
    <location>
        <begin position="1266"/>
        <end position="1286"/>
    </location>
</feature>
<dbReference type="Gene3D" id="1.20.58.1120">
    <property type="match status" value="1"/>
</dbReference>
<evidence type="ECO:0000313" key="5">
    <source>
        <dbReference type="Proteomes" id="UP001217089"/>
    </source>
</evidence>
<organism evidence="4 5">
    <name type="scientific">Tegillarca granosa</name>
    <name type="common">Malaysian cockle</name>
    <name type="synonym">Anadara granosa</name>
    <dbReference type="NCBI Taxonomy" id="220873"/>
    <lineage>
        <taxon>Eukaryota</taxon>
        <taxon>Metazoa</taxon>
        <taxon>Spiralia</taxon>
        <taxon>Lophotrochozoa</taxon>
        <taxon>Mollusca</taxon>
        <taxon>Bivalvia</taxon>
        <taxon>Autobranchia</taxon>
        <taxon>Pteriomorphia</taxon>
        <taxon>Arcoida</taxon>
        <taxon>Arcoidea</taxon>
        <taxon>Arcidae</taxon>
        <taxon>Tegillarca</taxon>
    </lineage>
</organism>
<dbReference type="Pfam" id="PF08393">
    <property type="entry name" value="DHC_N2"/>
    <property type="match status" value="2"/>
</dbReference>
<dbReference type="Gene3D" id="3.40.50.300">
    <property type="entry name" value="P-loop containing nucleotide triphosphate hydrolases"/>
    <property type="match status" value="1"/>
</dbReference>
<dbReference type="Gene3D" id="1.10.287.2620">
    <property type="match status" value="1"/>
</dbReference>
<dbReference type="InterPro" id="IPR026983">
    <property type="entry name" value="DHC"/>
</dbReference>
<gene>
    <name evidence="4" type="ORF">KUTeg_008419</name>
</gene>
<dbReference type="SUPFAM" id="SSF52540">
    <property type="entry name" value="P-loop containing nucleoside triphosphate hydrolases"/>
    <property type="match status" value="1"/>
</dbReference>
<dbReference type="InterPro" id="IPR035699">
    <property type="entry name" value="AAA_6"/>
</dbReference>
<protein>
    <recommendedName>
        <fullName evidence="6">Dynein heavy chain</fullName>
    </recommendedName>
</protein>
<feature type="region of interest" description="Disordered" evidence="1">
    <location>
        <begin position="648"/>
        <end position="700"/>
    </location>
</feature>
<dbReference type="Gene3D" id="3.20.180.20">
    <property type="entry name" value="Dynein heavy chain, N-terminal domain 2"/>
    <property type="match status" value="1"/>
</dbReference>
<proteinExistence type="predicted"/>
<dbReference type="InterPro" id="IPR042228">
    <property type="entry name" value="Dynein_linker_3"/>
</dbReference>
<keyword evidence="5" id="KW-1185">Reference proteome</keyword>
<dbReference type="InterPro" id="IPR027417">
    <property type="entry name" value="P-loop_NTPase"/>
</dbReference>
<name>A0ABQ9FDW5_TEGGR</name>
<dbReference type="Proteomes" id="UP001217089">
    <property type="component" value="Unassembled WGS sequence"/>
</dbReference>
<sequence>MTSKLDQPMERGTSPLLPALREGQSSLVAASQGGTNTPTPRQKASQWAQEIRLRINHCLENNGNIAEEDVVDLKRELISLFIVALQQDSRAAWVYLHEVLGLVEPYKEYLDQLDTKSEFFHYVERIFHHVDLHKERLFDLQITDSIAKVFPKEVALLRQIGAHPARNYCSVQPVQLLRLGSVSSLTSFHMVPKKTAQSPRQLMLLPDGSNPYSTHIPHEDDKLLMTKPLTIGDLRKSIADVAFEMATRESIWTQNYGNMTMALQTDIPEEVDQTSPKEPSPPTRRSNGSTPRSSVSSLSGGKKQSKTPRSIQEEQVPVMTGREAVEYFAKLHHIGKIKSIYFNMVPHRHYRPYDLISTQKNKANPEHYVFSTFGVLHVYADQPAESMSLSDWQREAVLWTAVSSIPFFKNFLIQKMFYKWRYNKLYLDYSRKREAMGANLLQAVPSFGAALLQIYRLLKELITVKFLPFDTDKCYQLSEFENLVNYKNMQGEKILEKFFRYCKMVVDVTAEESFKKLRYCEEQVRKKTVFTKDSLHMQRLKKETREENLRRARSETSRLGNFVKLVDQMIVEHLFDISKTQVISFVQDVLYIGSEAPREGFFTANLIFTKQDMLGLAPVKDKFLKVLSSTLKGIPSVLCANAVPMDGSITDHDTTGDDTESSAGQKSEMTKSLDNLRKERRKSTAATTVSSLKQESHTYLSEVDKTTAASVAGETTAGETTAGDVADTDQDSQIGEVTKSVAGDEEIPYPDLPKQIPASKEDDEMGVATPALVIHDSAGSLKVTGEGFMGQYNPLTRANLEEKLEMDKEFQKILLTQKEIIETALDEIDQYCDTNSWLNEIHIFCKRWNDKSVKDLKGEAAFRIERKLNDMRQWSEKVRNFDKNFTTENGLFFVDCSAIHEWLLPRLSEIYEEVVTFVADEAKSLADSFCDEIKVAVENMKDKRKGVDEFAVFAKNFSLYKKNSQQYQQRVEYIKSLYEVIRMSSRQLTPEEEKIEENAWAMWELFLLQMQDASEFVNTETPVMTQLLEDTYQKLEKEALDLAEMASSKDFLDPSQNATRVLAEMRKIRENFYNVQLKLHQASKSREAICGEPYDLTFLNEITVKMDVRQELWKYVESSNHAIREWKQMLFKKMNIKKALEKVSEWQAAAGKLKQSLPQGDLVLSTWFTSLQEFKKDLPVLHKLANDALKERHWKAIFVGMNESFDPDKFYTVADLLAYDLDGHSHLIHTIYLGAIAEYDLEINIAQVKKFWEERQFKLAKHIPDSIYNSKDPPKKPSSPRRRTKLEKFRQERAAAKAGQHHGMNVADDDFFVLIEVDELKYQLEDSRISIKAMMQSPYLGDMRQEVEFWDSALQQVEEITDLWFLCQKKWLYLLKIFERADLFRKYFRLSHDFEEVHSKFKDWMRVVSLDSKVMTVVHRKRGEKGYRLLQGDNLRALLLNLIQKQEEILKFLDELLENSRNEFPRLYFLSNDEMVELLGISRNPKALLPFAKKCFPGIASLSFDLPPGTSSINSLLDFALNVDKLQVTTVYGIMGEEIPLYVRLKSFPQATKWLKTLETIMKNTMAVVLEACVQARMEEGSKQPIHLLEELAKFAQAKAARKELTPRQQQLTSEIKETFRHWLLRFPVQSVLVSEGILWERCVNRAIEKGDVDDLKLLSVSLTTKLDQYVELLKENRNFNGTLSQDTKSRLNALLCNLMNQTTHHRDIVEKMISSGVCNESSFEWLRVLRYHMDIQTVLRAKTEQLDTSLQHPQPPPRKAGSRPKRPLHAKFKVEATIEEPPKLFRTKTTVSNDYQFSLCYLQQLGTVFNYDYEYHGPVKRLVLTPLTERAFLSLTQAVKNFHCGTLIGPPGTGKSETIKELAKMFGRLTFTINCNEDITVNMMNQFMVGMVQSGCFGIFDDTDRLTKGLMSVTAQNIDYLRTALRLLEGSSENQYLIRGQPRIDKIYLTENWTWRQSYSS</sequence>
<feature type="compositionally biased region" description="Polar residues" evidence="1">
    <location>
        <begin position="684"/>
        <end position="699"/>
    </location>
</feature>
<evidence type="ECO:0000259" key="2">
    <source>
        <dbReference type="Pfam" id="PF08393"/>
    </source>
</evidence>
<feature type="region of interest" description="Disordered" evidence="1">
    <location>
        <begin position="1747"/>
        <end position="1767"/>
    </location>
</feature>
<evidence type="ECO:0008006" key="6">
    <source>
        <dbReference type="Google" id="ProtNLM"/>
    </source>
</evidence>
<feature type="domain" description="Dynein heavy chain linker" evidence="2">
    <location>
        <begin position="1099"/>
        <end position="1263"/>
    </location>
</feature>
<reference evidence="4 5" key="1">
    <citation type="submission" date="2022-12" db="EMBL/GenBank/DDBJ databases">
        <title>Chromosome-level genome of Tegillarca granosa.</title>
        <authorList>
            <person name="Kim J."/>
        </authorList>
    </citation>
    <scope>NUCLEOTIDE SEQUENCE [LARGE SCALE GENOMIC DNA]</scope>
    <source>
        <strain evidence="4">Teg-2019</strain>
        <tissue evidence="4">Adductor muscle</tissue>
    </source>
</reference>
<dbReference type="PANTHER" id="PTHR45703:SF36">
    <property type="entry name" value="DYNEIN HEAVY CHAIN, CYTOPLASMIC"/>
    <property type="match status" value="1"/>
</dbReference>
<evidence type="ECO:0000256" key="1">
    <source>
        <dbReference type="SAM" id="MobiDB-lite"/>
    </source>
</evidence>
<feature type="compositionally biased region" description="Polar residues" evidence="1">
    <location>
        <begin position="273"/>
        <end position="299"/>
    </location>
</feature>
<accession>A0ABQ9FDW5</accession>
<feature type="compositionally biased region" description="Low complexity" evidence="1">
    <location>
        <begin position="714"/>
        <end position="725"/>
    </location>
</feature>
<evidence type="ECO:0000259" key="3">
    <source>
        <dbReference type="Pfam" id="PF12774"/>
    </source>
</evidence>
<feature type="domain" description="Dynein heavy chain hydrolytic ATP-binding dynein motor region" evidence="3">
    <location>
        <begin position="1812"/>
        <end position="1927"/>
    </location>
</feature>
<dbReference type="Gene3D" id="1.20.140.100">
    <property type="entry name" value="Dynein heavy chain, N-terminal domain 2"/>
    <property type="match status" value="1"/>
</dbReference>